<dbReference type="PANTHER" id="PTHR11236:SF48">
    <property type="entry name" value="ISOCHORISMATE SYNTHASE MENF"/>
    <property type="match status" value="1"/>
</dbReference>
<accession>A0ABS2QL15</accession>
<sequence length="458" mass="51857">MAVKSKQMLKIYRREVKEQVDSVSAYESLEGSYKVFLEFPDQKGGTQTIIGLNPYLQIRSSQNEIEVIKEGEVTRTTGNPLQKLKELIAGHHSDQTEIAKGIGYFGYDFIRSAENIGPEKINDLNTYDLNFLFHSHYLMIQQDGTAEYCLVDYEGSLTEEQADHILNEQAAKLEALLQVEKTEDFKISGFVSETGKEQFEEAVRRLKAHILEGDIFQAVLSHRFNSSFTGDPFQFFKKLRIYNKSMYRYYMDFETYQIAGSSPERLITVKENKILSNPIAGTRRRGESPVRDLELENELLNDEKERAEHYMLVDLARNDLGKVSKPSTVKVTKLMEIEKYINVMHLVSDVEGMLDEQVHFLDTVASSLPAGTVSGAPKIKAMQLINEIEKTRRGIYGGGIGYFTHGGSLDLALTIRTMIFTENKAYLQAGAGIVHDSVPESEWNETLFKANGLLEALK</sequence>
<evidence type="ECO:0000313" key="11">
    <source>
        <dbReference type="EMBL" id="MBM7693853.1"/>
    </source>
</evidence>
<evidence type="ECO:0000256" key="6">
    <source>
        <dbReference type="ARBA" id="ARBA00023239"/>
    </source>
</evidence>
<dbReference type="Gene3D" id="3.60.120.10">
    <property type="entry name" value="Anthranilate synthase"/>
    <property type="match status" value="1"/>
</dbReference>
<keyword evidence="5" id="KW-0460">Magnesium</keyword>
<dbReference type="InterPro" id="IPR019999">
    <property type="entry name" value="Anth_synth_I-like"/>
</dbReference>
<dbReference type="EMBL" id="JAFBFI010000016">
    <property type="protein sequence ID" value="MBM7693853.1"/>
    <property type="molecule type" value="Genomic_DNA"/>
</dbReference>
<gene>
    <name evidence="11" type="ORF">JOC77_003297</name>
</gene>
<keyword evidence="12" id="KW-1185">Reference proteome</keyword>
<dbReference type="Pfam" id="PF00425">
    <property type="entry name" value="Chorismate_bind"/>
    <property type="match status" value="1"/>
</dbReference>
<comment type="caution">
    <text evidence="11">The sequence shown here is derived from an EMBL/GenBank/DDBJ whole genome shotgun (WGS) entry which is preliminary data.</text>
</comment>
<evidence type="ECO:0000256" key="3">
    <source>
        <dbReference type="ARBA" id="ARBA00020653"/>
    </source>
</evidence>
<evidence type="ECO:0000256" key="4">
    <source>
        <dbReference type="ARBA" id="ARBA00022723"/>
    </source>
</evidence>
<reference evidence="11 12" key="1">
    <citation type="submission" date="2021-01" db="EMBL/GenBank/DDBJ databases">
        <title>Genomic Encyclopedia of Type Strains, Phase IV (KMG-IV): sequencing the most valuable type-strain genomes for metagenomic binning, comparative biology and taxonomic classification.</title>
        <authorList>
            <person name="Goeker M."/>
        </authorList>
    </citation>
    <scope>NUCLEOTIDE SEQUENCE [LARGE SCALE GENOMIC DNA]</scope>
    <source>
        <strain evidence="11 12">DSM 105482</strain>
    </source>
</reference>
<dbReference type="SUPFAM" id="SSF56322">
    <property type="entry name" value="ADC synthase"/>
    <property type="match status" value="1"/>
</dbReference>
<organism evidence="11 12">
    <name type="scientific">Peribacillus deserti</name>
    <dbReference type="NCBI Taxonomy" id="673318"/>
    <lineage>
        <taxon>Bacteria</taxon>
        <taxon>Bacillati</taxon>
        <taxon>Bacillota</taxon>
        <taxon>Bacilli</taxon>
        <taxon>Bacillales</taxon>
        <taxon>Bacillaceae</taxon>
        <taxon>Peribacillus</taxon>
    </lineage>
</organism>
<proteinExistence type="predicted"/>
<keyword evidence="4" id="KW-0479">Metal-binding</keyword>
<comment type="subunit">
    <text evidence="2">Heterotetramer consisting of two non-identical subunits: a beta subunit (TrpG) and a large alpha subunit (TrpE).</text>
</comment>
<evidence type="ECO:0000256" key="2">
    <source>
        <dbReference type="ARBA" id="ARBA00011575"/>
    </source>
</evidence>
<evidence type="ECO:0000256" key="5">
    <source>
        <dbReference type="ARBA" id="ARBA00022842"/>
    </source>
</evidence>
<evidence type="ECO:0000256" key="7">
    <source>
        <dbReference type="ARBA" id="ARBA00025634"/>
    </source>
</evidence>
<dbReference type="Pfam" id="PF04715">
    <property type="entry name" value="Anth_synt_I_N"/>
    <property type="match status" value="1"/>
</dbReference>
<dbReference type="InterPro" id="IPR006805">
    <property type="entry name" value="Anth_synth_I_N"/>
</dbReference>
<evidence type="ECO:0000313" key="12">
    <source>
        <dbReference type="Proteomes" id="UP000823486"/>
    </source>
</evidence>
<evidence type="ECO:0000256" key="1">
    <source>
        <dbReference type="ARBA" id="ARBA00001946"/>
    </source>
</evidence>
<dbReference type="Proteomes" id="UP000823486">
    <property type="component" value="Unassembled WGS sequence"/>
</dbReference>
<dbReference type="PRINTS" id="PR00095">
    <property type="entry name" value="ANTSNTHASEI"/>
</dbReference>
<dbReference type="InterPro" id="IPR005801">
    <property type="entry name" value="ADC_synthase"/>
</dbReference>
<feature type="domain" description="Chorismate-utilising enzyme C-terminal" evidence="9">
    <location>
        <begin position="196"/>
        <end position="449"/>
    </location>
</feature>
<comment type="cofactor">
    <cofactor evidence="1">
        <name>Mg(2+)</name>
        <dbReference type="ChEBI" id="CHEBI:18420"/>
    </cofactor>
</comment>
<dbReference type="GO" id="GO:0004049">
    <property type="term" value="F:anthranilate synthase activity"/>
    <property type="evidence" value="ECO:0007669"/>
    <property type="project" value="UniProtKB-EC"/>
</dbReference>
<evidence type="ECO:0000259" key="10">
    <source>
        <dbReference type="Pfam" id="PF04715"/>
    </source>
</evidence>
<evidence type="ECO:0000256" key="8">
    <source>
        <dbReference type="ARBA" id="ARBA00047683"/>
    </source>
</evidence>
<name>A0ABS2QL15_9BACI</name>
<dbReference type="InterPro" id="IPR015890">
    <property type="entry name" value="Chorismate_C"/>
</dbReference>
<feature type="domain" description="Anthranilate synthase component I N-terminal" evidence="10">
    <location>
        <begin position="20"/>
        <end position="140"/>
    </location>
</feature>
<comment type="catalytic activity">
    <reaction evidence="8">
        <text>chorismate + L-glutamine = anthranilate + pyruvate + L-glutamate + H(+)</text>
        <dbReference type="Rhea" id="RHEA:21732"/>
        <dbReference type="ChEBI" id="CHEBI:15361"/>
        <dbReference type="ChEBI" id="CHEBI:15378"/>
        <dbReference type="ChEBI" id="CHEBI:16567"/>
        <dbReference type="ChEBI" id="CHEBI:29748"/>
        <dbReference type="ChEBI" id="CHEBI:29985"/>
        <dbReference type="ChEBI" id="CHEBI:58359"/>
        <dbReference type="EC" id="4.1.3.27"/>
    </reaction>
</comment>
<dbReference type="RefSeq" id="WP_204544962.1">
    <property type="nucleotide sequence ID" value="NZ_JAFBFI010000016.1"/>
</dbReference>
<keyword evidence="6 11" id="KW-0456">Lyase</keyword>
<dbReference type="PANTHER" id="PTHR11236">
    <property type="entry name" value="AMINOBENZOATE/ANTHRANILATE SYNTHASE"/>
    <property type="match status" value="1"/>
</dbReference>
<evidence type="ECO:0000259" key="9">
    <source>
        <dbReference type="Pfam" id="PF00425"/>
    </source>
</evidence>
<protein>
    <recommendedName>
        <fullName evidence="3">Anthranilate synthase component 1</fullName>
    </recommendedName>
</protein>
<comment type="function">
    <text evidence="7">Part of a heterotetrameric complex that catalyzes the two-step biosynthesis of anthranilate, an intermediate in the biosynthesis of L-tryptophan. In the first step, the glutamine-binding beta subunit (TrpG) of anthranilate synthase (AS) provides the glutamine amidotransferase activity which generates ammonia as a substrate that, along with chorismate, is used in the second step, catalyzed by the large alpha subunit of AS (TrpE) to produce anthranilate. In the absence of TrpG, TrpE can synthesize anthranilate directly from chorismate and high concentrations of ammonia.</text>
</comment>